<keyword evidence="3 6" id="KW-0805">Transcription regulation</keyword>
<evidence type="ECO:0000256" key="7">
    <source>
        <dbReference type="SAM" id="MobiDB-lite"/>
    </source>
</evidence>
<evidence type="ECO:0000256" key="6">
    <source>
        <dbReference type="RuleBase" id="RU367028"/>
    </source>
</evidence>
<proteinExistence type="predicted"/>
<dbReference type="PANTHER" id="PTHR33057:SF70">
    <property type="entry name" value="TRANSCRIPTION REPRESSOR-RELATED"/>
    <property type="match status" value="1"/>
</dbReference>
<dbReference type="Pfam" id="PF04844">
    <property type="entry name" value="Ovate"/>
    <property type="match status" value="1"/>
</dbReference>
<dbReference type="PANTHER" id="PTHR33057">
    <property type="entry name" value="TRANSCRIPTION REPRESSOR OFP7-RELATED"/>
    <property type="match status" value="1"/>
</dbReference>
<evidence type="ECO:0000313" key="9">
    <source>
        <dbReference type="EMBL" id="WOL00136.1"/>
    </source>
</evidence>
<dbReference type="InterPro" id="IPR038933">
    <property type="entry name" value="Ovate"/>
</dbReference>
<evidence type="ECO:0000256" key="2">
    <source>
        <dbReference type="ARBA" id="ARBA00022491"/>
    </source>
</evidence>
<sequence length="217" mass="24045">MMSASVHKKTSSSGGLFLALGCGCTDTNSVSVSNTFRARPTSTLPPASFSDTTLSPSSSSYYSEEDGAEANAARTPSFSELLRQLKAMEQTVMSWGSRAAAAPAANAMGVKREEKTRIRRRRGAERVEESVVVVKETADPLGEFRRSMLHMIVEKEIVDGAELRALLRRFLVLNSPRHHGVILRAFAEVWEEVFSGHERSPDLLRRCSHSRFPPRRH</sequence>
<reference evidence="9 10" key="1">
    <citation type="submission" date="2023-10" db="EMBL/GenBank/DDBJ databases">
        <title>Chromosome-scale genome assembly provides insights into flower coloration mechanisms of Canna indica.</title>
        <authorList>
            <person name="Li C."/>
        </authorList>
    </citation>
    <scope>NUCLEOTIDE SEQUENCE [LARGE SCALE GENOMIC DNA]</scope>
    <source>
        <tissue evidence="9">Flower</tissue>
    </source>
</reference>
<evidence type="ECO:0000313" key="10">
    <source>
        <dbReference type="Proteomes" id="UP001327560"/>
    </source>
</evidence>
<feature type="region of interest" description="Disordered" evidence="7">
    <location>
        <begin position="38"/>
        <end position="74"/>
    </location>
</feature>
<keyword evidence="4 6" id="KW-0804">Transcription</keyword>
<evidence type="ECO:0000256" key="5">
    <source>
        <dbReference type="ARBA" id="ARBA00023242"/>
    </source>
</evidence>
<protein>
    <recommendedName>
        <fullName evidence="6">Transcription repressor</fullName>
    </recommendedName>
    <alternativeName>
        <fullName evidence="6">Ovate family protein</fullName>
    </alternativeName>
</protein>
<evidence type="ECO:0000256" key="3">
    <source>
        <dbReference type="ARBA" id="ARBA00023015"/>
    </source>
</evidence>
<dbReference type="NCBIfam" id="TIGR01568">
    <property type="entry name" value="A_thal_3678"/>
    <property type="match status" value="1"/>
</dbReference>
<comment type="function">
    <text evidence="6">Transcriptional repressor that regulates multiple aspects of plant growth and development.</text>
</comment>
<dbReference type="InterPro" id="IPR006458">
    <property type="entry name" value="Ovate_C"/>
</dbReference>
<keyword evidence="2 6" id="KW-0678">Repressor</keyword>
<evidence type="ECO:0000256" key="1">
    <source>
        <dbReference type="ARBA" id="ARBA00004123"/>
    </source>
</evidence>
<dbReference type="PROSITE" id="PS51754">
    <property type="entry name" value="OVATE"/>
    <property type="match status" value="1"/>
</dbReference>
<accession>A0AAQ3Q894</accession>
<gene>
    <name evidence="9" type="ORF">Cni_G08849</name>
</gene>
<comment type="subcellular location">
    <subcellularLocation>
        <location evidence="1 6">Nucleus</location>
    </subcellularLocation>
</comment>
<dbReference type="GO" id="GO:0005634">
    <property type="term" value="C:nucleus"/>
    <property type="evidence" value="ECO:0007669"/>
    <property type="project" value="UniProtKB-SubCell"/>
</dbReference>
<feature type="domain" description="OVATE" evidence="8">
    <location>
        <begin position="133"/>
        <end position="192"/>
    </location>
</feature>
<dbReference type="AlphaFoldDB" id="A0AAQ3Q894"/>
<keyword evidence="5 6" id="KW-0539">Nucleus</keyword>
<evidence type="ECO:0000259" key="8">
    <source>
        <dbReference type="PROSITE" id="PS51754"/>
    </source>
</evidence>
<feature type="compositionally biased region" description="Low complexity" evidence="7">
    <location>
        <begin position="48"/>
        <end position="62"/>
    </location>
</feature>
<dbReference type="EMBL" id="CP136892">
    <property type="protein sequence ID" value="WOL00136.1"/>
    <property type="molecule type" value="Genomic_DNA"/>
</dbReference>
<name>A0AAQ3Q894_9LILI</name>
<dbReference type="GO" id="GO:0045892">
    <property type="term" value="P:negative regulation of DNA-templated transcription"/>
    <property type="evidence" value="ECO:0007669"/>
    <property type="project" value="UniProtKB-UniRule"/>
</dbReference>
<keyword evidence="10" id="KW-1185">Reference proteome</keyword>
<organism evidence="9 10">
    <name type="scientific">Canna indica</name>
    <name type="common">Indian-shot</name>
    <dbReference type="NCBI Taxonomy" id="4628"/>
    <lineage>
        <taxon>Eukaryota</taxon>
        <taxon>Viridiplantae</taxon>
        <taxon>Streptophyta</taxon>
        <taxon>Embryophyta</taxon>
        <taxon>Tracheophyta</taxon>
        <taxon>Spermatophyta</taxon>
        <taxon>Magnoliopsida</taxon>
        <taxon>Liliopsida</taxon>
        <taxon>Zingiberales</taxon>
        <taxon>Cannaceae</taxon>
        <taxon>Canna</taxon>
    </lineage>
</organism>
<evidence type="ECO:0000256" key="4">
    <source>
        <dbReference type="ARBA" id="ARBA00023163"/>
    </source>
</evidence>
<dbReference type="Proteomes" id="UP001327560">
    <property type="component" value="Chromosome 3"/>
</dbReference>